<organism evidence="2 3">
    <name type="scientific">Nitratidesulfovibrio vulgaris (strain DP4)</name>
    <name type="common">Desulfovibrio vulgaris</name>
    <dbReference type="NCBI Taxonomy" id="391774"/>
    <lineage>
        <taxon>Bacteria</taxon>
        <taxon>Pseudomonadati</taxon>
        <taxon>Thermodesulfobacteriota</taxon>
        <taxon>Desulfovibrionia</taxon>
        <taxon>Desulfovibrionales</taxon>
        <taxon>Desulfovibrionaceae</taxon>
        <taxon>Nitratidesulfovibrio</taxon>
    </lineage>
</organism>
<evidence type="ECO:0000313" key="1">
    <source>
        <dbReference type="EMBL" id="ABM28482.1"/>
    </source>
</evidence>
<protein>
    <submittedName>
        <fullName evidence="2">Prophage PSPPH06, putative tail tube protein</fullName>
    </submittedName>
</protein>
<dbReference type="RefSeq" id="WP_011792279.1">
    <property type="nucleotide sequence ID" value="NC_008751.1"/>
</dbReference>
<dbReference type="Pfam" id="PF10772">
    <property type="entry name" value="Phage_HP1_Orf24"/>
    <property type="match status" value="1"/>
</dbReference>
<evidence type="ECO:0000313" key="3">
    <source>
        <dbReference type="Proteomes" id="UP000009173"/>
    </source>
</evidence>
<dbReference type="Proteomes" id="UP000009173">
    <property type="component" value="Chromosome"/>
</dbReference>
<dbReference type="KEGG" id="dvl:Dvul_2759"/>
<dbReference type="HOGENOM" id="CLU_146706_0_0_7"/>
<reference evidence="3" key="2">
    <citation type="journal article" date="2009" name="Environ. Microbiol.">
        <title>Contribution of mobile genetic elements to Desulfovibrio vulgaris genome plasticity.</title>
        <authorList>
            <person name="Walker C.B."/>
            <person name="Stolyar S."/>
            <person name="Chivian D."/>
            <person name="Pinel N."/>
            <person name="Gabster J.A."/>
            <person name="Dehal P.S."/>
            <person name="He Z."/>
            <person name="Yang Z.K."/>
            <person name="Yen H.C."/>
            <person name="Zhou J."/>
            <person name="Wall J.D."/>
            <person name="Hazen T.C."/>
            <person name="Arkin A.P."/>
            <person name="Stahl D.A."/>
        </authorList>
    </citation>
    <scope>NUCLEOTIDE SEQUENCE [LARGE SCALE GENOMIC DNA]</scope>
    <source>
        <strain evidence="3">DP4</strain>
    </source>
</reference>
<dbReference type="EMBL" id="CP000527">
    <property type="protein sequence ID" value="ABM29770.1"/>
    <property type="molecule type" value="Genomic_DNA"/>
</dbReference>
<reference evidence="2" key="1">
    <citation type="submission" date="2006-12" db="EMBL/GenBank/DDBJ databases">
        <title>Complete sequence of chromosome 1 of Desulfovibrio vulgaris subsp. vulgaris DP4.</title>
        <authorList>
            <consortium name="US DOE Joint Genome Institute"/>
            <person name="Copeland A."/>
            <person name="Lucas S."/>
            <person name="Lapidus A."/>
            <person name="Barry K."/>
            <person name="Detter J.C."/>
            <person name="Glavina del Rio T."/>
            <person name="Dalin E."/>
            <person name="Tice H."/>
            <person name="Pitluck S."/>
            <person name="Chain P."/>
            <person name="Malfatti S."/>
            <person name="Shin M."/>
            <person name="Vergez L."/>
            <person name="Schmutz J."/>
            <person name="Larimer F."/>
            <person name="Land M."/>
            <person name="Hauser L."/>
            <person name="Kyrpides N."/>
            <person name="Lykidis A."/>
            <person name="Walker C."/>
            <person name="Richardson P."/>
        </authorList>
    </citation>
    <scope>NUCLEOTIDE SEQUENCE</scope>
    <source>
        <strain evidence="2">DP4</strain>
    </source>
</reference>
<sequence>MSGQRISGKNFDVRIGTLAVTVSKCTLSLEDNTEVAKDNGVPNGWVDGDVQADGDLELDALAMSLLAEAAKSAGSFRDLPAFDILFYAKTGSGEEMKVEAFGCKLKVESLLDVDRKGGEKHISKVKFMVTSPDFVRINGVPYLSRADTEGVVDASSRSRSLF</sequence>
<name>A0A0H3AAW0_NITV4</name>
<dbReference type="AlphaFoldDB" id="A0A0H3AAW0"/>
<dbReference type="EMBL" id="CP000527">
    <property type="protein sequence ID" value="ABM28482.1"/>
    <property type="molecule type" value="Genomic_DNA"/>
</dbReference>
<evidence type="ECO:0000313" key="2">
    <source>
        <dbReference type="EMBL" id="ABM29770.1"/>
    </source>
</evidence>
<dbReference type="KEGG" id="dvl:Dvul_1464"/>
<dbReference type="InterPro" id="IPR019708">
    <property type="entry name" value="Phage_HP1_Orf24"/>
</dbReference>
<gene>
    <name evidence="1" type="ordered locus">Dvul_1464</name>
    <name evidence="2" type="ordered locus">Dvul_2759</name>
</gene>
<accession>A0A0H3AAW0</accession>
<proteinExistence type="predicted"/>